<dbReference type="GO" id="GO:0022857">
    <property type="term" value="F:transmembrane transporter activity"/>
    <property type="evidence" value="ECO:0007669"/>
    <property type="project" value="InterPro"/>
</dbReference>
<dbReference type="PROSITE" id="PS50850">
    <property type="entry name" value="MFS"/>
    <property type="match status" value="1"/>
</dbReference>
<accession>A0A916ZRE1</accession>
<feature type="transmembrane region" description="Helical" evidence="4">
    <location>
        <begin position="145"/>
        <end position="172"/>
    </location>
</feature>
<comment type="caution">
    <text evidence="6">The sequence shown here is derived from an EMBL/GenBank/DDBJ whole genome shotgun (WGS) entry which is preliminary data.</text>
</comment>
<evidence type="ECO:0000256" key="2">
    <source>
        <dbReference type="ARBA" id="ARBA00022989"/>
    </source>
</evidence>
<feature type="transmembrane region" description="Helical" evidence="4">
    <location>
        <begin position="75"/>
        <end position="95"/>
    </location>
</feature>
<keyword evidence="7" id="KW-1185">Reference proteome</keyword>
<dbReference type="Proteomes" id="UP000635071">
    <property type="component" value="Unassembled WGS sequence"/>
</dbReference>
<dbReference type="Gene3D" id="1.20.1250.20">
    <property type="entry name" value="MFS general substrate transporter like domains"/>
    <property type="match status" value="1"/>
</dbReference>
<evidence type="ECO:0000313" key="7">
    <source>
        <dbReference type="Proteomes" id="UP000635071"/>
    </source>
</evidence>
<dbReference type="EMBL" id="BMJM01000004">
    <property type="protein sequence ID" value="GGE08594.1"/>
    <property type="molecule type" value="Genomic_DNA"/>
</dbReference>
<evidence type="ECO:0000256" key="3">
    <source>
        <dbReference type="ARBA" id="ARBA00023136"/>
    </source>
</evidence>
<reference evidence="6" key="2">
    <citation type="submission" date="2020-09" db="EMBL/GenBank/DDBJ databases">
        <authorList>
            <person name="Sun Q."/>
            <person name="Zhou Y."/>
        </authorList>
    </citation>
    <scope>NUCLEOTIDE SEQUENCE</scope>
    <source>
        <strain evidence="6">CGMCC 1.15519</strain>
    </source>
</reference>
<dbReference type="InterPro" id="IPR036259">
    <property type="entry name" value="MFS_trans_sf"/>
</dbReference>
<dbReference type="AlphaFoldDB" id="A0A916ZRE1"/>
<protein>
    <submittedName>
        <fullName evidence="6">Multidrug resistance protein</fullName>
    </submittedName>
</protein>
<keyword evidence="1 4" id="KW-0812">Transmembrane</keyword>
<gene>
    <name evidence="6" type="ORF">GCM10011529_13800</name>
</gene>
<keyword evidence="2 4" id="KW-1133">Transmembrane helix</keyword>
<reference evidence="6" key="1">
    <citation type="journal article" date="2014" name="Int. J. Syst. Evol. Microbiol.">
        <title>Complete genome sequence of Corynebacterium casei LMG S-19264T (=DSM 44701T), isolated from a smear-ripened cheese.</title>
        <authorList>
            <consortium name="US DOE Joint Genome Institute (JGI-PGF)"/>
            <person name="Walter F."/>
            <person name="Albersmeier A."/>
            <person name="Kalinowski J."/>
            <person name="Ruckert C."/>
        </authorList>
    </citation>
    <scope>NUCLEOTIDE SEQUENCE</scope>
    <source>
        <strain evidence="6">CGMCC 1.15519</strain>
    </source>
</reference>
<keyword evidence="3 4" id="KW-0472">Membrane</keyword>
<evidence type="ECO:0000259" key="5">
    <source>
        <dbReference type="PROSITE" id="PS50850"/>
    </source>
</evidence>
<dbReference type="PANTHER" id="PTHR23546">
    <property type="entry name" value="TRANSPORT PROTEIN"/>
    <property type="match status" value="1"/>
</dbReference>
<proteinExistence type="predicted"/>
<dbReference type="PANTHER" id="PTHR23546:SF1">
    <property type="entry name" value="MEMBRANE PROTEIN"/>
    <property type="match status" value="1"/>
</dbReference>
<dbReference type="InterPro" id="IPR020846">
    <property type="entry name" value="MFS_dom"/>
</dbReference>
<dbReference type="Pfam" id="PF07690">
    <property type="entry name" value="MFS_1"/>
    <property type="match status" value="1"/>
</dbReference>
<dbReference type="InterPro" id="IPR011701">
    <property type="entry name" value="MFS"/>
</dbReference>
<feature type="transmembrane region" description="Helical" evidence="4">
    <location>
        <begin position="101"/>
        <end position="124"/>
    </location>
</feature>
<sequence>MRFAMPRREFAVLFAVLLTVAAGNTAMQTVLPGIARVIQIPDMLVAIIFSFSALLWTFSAPYWARQSDIRGRRRLMEVGVIGFGVSMLGCGIIIFAGLRGLLVPVATFALFASMRSLFGIFGSASNPAAQAYVAARTSESERTNALASLSSAFGLGTIIGPALAPLFIIGALGLSGPLFAFALIAVFVLIAVRRYLPDDDPTHFPGLIGAGANSLNVGSGGHGAPATEPTVSGGATGASLQAASAGRGVRLSWRDPRILPFMIFGFCSGSIQAATGQALGFLVIDTIGGNPLQAQQEIAIIFMGGAVATLLAQWGLIPMFKMTPSSLMRWGTAIAAIGTAGIAVAPDFYALVVAFSLASLGYGFARPGFTAGASLAVGRSEQGGVAGAITSVNGSCFVLAPAVGIGLYQLSPTLPYGLAAAALAALFIYSRRNKALGENPVVDSDSGDRLK</sequence>
<feature type="transmembrane region" description="Helical" evidence="4">
    <location>
        <begin position="414"/>
        <end position="430"/>
    </location>
</feature>
<feature type="transmembrane region" description="Helical" evidence="4">
    <location>
        <begin position="298"/>
        <end position="320"/>
    </location>
</feature>
<organism evidence="6 7">
    <name type="scientific">Sandarakinorhabdus glacialis</name>
    <dbReference type="NCBI Taxonomy" id="1614636"/>
    <lineage>
        <taxon>Bacteria</taxon>
        <taxon>Pseudomonadati</taxon>
        <taxon>Pseudomonadota</taxon>
        <taxon>Alphaproteobacteria</taxon>
        <taxon>Sphingomonadales</taxon>
        <taxon>Sphingosinicellaceae</taxon>
        <taxon>Sandarakinorhabdus</taxon>
    </lineage>
</organism>
<dbReference type="RefSeq" id="WP_188762207.1">
    <property type="nucleotide sequence ID" value="NZ_BMJM01000004.1"/>
</dbReference>
<feature type="transmembrane region" description="Helical" evidence="4">
    <location>
        <begin position="178"/>
        <end position="196"/>
    </location>
</feature>
<name>A0A916ZRE1_9SPHN</name>
<feature type="transmembrane region" description="Helical" evidence="4">
    <location>
        <begin position="258"/>
        <end position="278"/>
    </location>
</feature>
<evidence type="ECO:0000256" key="4">
    <source>
        <dbReference type="SAM" id="Phobius"/>
    </source>
</evidence>
<dbReference type="SUPFAM" id="SSF103473">
    <property type="entry name" value="MFS general substrate transporter"/>
    <property type="match status" value="1"/>
</dbReference>
<feature type="transmembrane region" description="Helical" evidence="4">
    <location>
        <begin position="44"/>
        <end position="63"/>
    </location>
</feature>
<evidence type="ECO:0000256" key="1">
    <source>
        <dbReference type="ARBA" id="ARBA00022692"/>
    </source>
</evidence>
<evidence type="ECO:0000313" key="6">
    <source>
        <dbReference type="EMBL" id="GGE08594.1"/>
    </source>
</evidence>
<feature type="domain" description="Major facilitator superfamily (MFS) profile" evidence="5">
    <location>
        <begin position="9"/>
        <end position="436"/>
    </location>
</feature>